<dbReference type="EMBL" id="CP019288">
    <property type="protein sequence ID" value="QHI38469.1"/>
    <property type="molecule type" value="Genomic_DNA"/>
</dbReference>
<sequence length="206" mass="23303">MRFTFTLLSLFLVGNIYFAQAQKSDPTQEPKAAIIVTINGKEHTVSEGDEIKQDGTTVSVTLSASKTFNNGTISFEYPTSFAFEYEESIGYKNWTFDGNNFVIMYFEISEENTLDSFVDEISGRFGKSNCKIEQKSLQLGKRMLDGKRINVNLMGEKLTLDLLEIKMKDGQTRIIAFQDSNDDYGNPTDEGKDTIELIDKTISYKK</sequence>
<evidence type="ECO:0000313" key="3">
    <source>
        <dbReference type="Proteomes" id="UP000464657"/>
    </source>
</evidence>
<keyword evidence="3" id="KW-1185">Reference proteome</keyword>
<dbReference type="RefSeq" id="WP_160131017.1">
    <property type="nucleotide sequence ID" value="NZ_CP019288.1"/>
</dbReference>
<keyword evidence="1" id="KW-0732">Signal</keyword>
<evidence type="ECO:0008006" key="4">
    <source>
        <dbReference type="Google" id="ProtNLM"/>
    </source>
</evidence>
<gene>
    <name evidence="2" type="ORF">IMCC3317_38620</name>
</gene>
<evidence type="ECO:0000313" key="2">
    <source>
        <dbReference type="EMBL" id="QHI38469.1"/>
    </source>
</evidence>
<evidence type="ECO:0000256" key="1">
    <source>
        <dbReference type="SAM" id="SignalP"/>
    </source>
</evidence>
<dbReference type="Proteomes" id="UP000464657">
    <property type="component" value="Chromosome"/>
</dbReference>
<feature type="signal peptide" evidence="1">
    <location>
        <begin position="1"/>
        <end position="21"/>
    </location>
</feature>
<protein>
    <recommendedName>
        <fullName evidence="4">Lipocalin-like domain-containing protein</fullName>
    </recommendedName>
</protein>
<reference evidence="2 3" key="1">
    <citation type="journal article" date="2013" name="Int. J. Syst. Evol. Microbiol.">
        <title>Kordia antarctica sp. nov., isolated from Antarctic seawater.</title>
        <authorList>
            <person name="Baek K."/>
            <person name="Choi A."/>
            <person name="Kang I."/>
            <person name="Lee K."/>
            <person name="Cho J.C."/>
        </authorList>
    </citation>
    <scope>NUCLEOTIDE SEQUENCE [LARGE SCALE GENOMIC DNA]</scope>
    <source>
        <strain evidence="2 3">IMCC3317</strain>
    </source>
</reference>
<name>A0A7L4ZPR4_9FLAO</name>
<dbReference type="KEGG" id="kan:IMCC3317_38620"/>
<dbReference type="AlphaFoldDB" id="A0A7L4ZPR4"/>
<organism evidence="2 3">
    <name type="scientific">Kordia antarctica</name>
    <dbReference type="NCBI Taxonomy" id="1218801"/>
    <lineage>
        <taxon>Bacteria</taxon>
        <taxon>Pseudomonadati</taxon>
        <taxon>Bacteroidota</taxon>
        <taxon>Flavobacteriia</taxon>
        <taxon>Flavobacteriales</taxon>
        <taxon>Flavobacteriaceae</taxon>
        <taxon>Kordia</taxon>
    </lineage>
</organism>
<dbReference type="OrthoDB" id="1436160at2"/>
<feature type="chain" id="PRO_5029671889" description="Lipocalin-like domain-containing protein" evidence="1">
    <location>
        <begin position="22"/>
        <end position="206"/>
    </location>
</feature>
<accession>A0A7L4ZPR4</accession>
<proteinExistence type="predicted"/>